<keyword evidence="2" id="KW-0812">Transmembrane</keyword>
<evidence type="ECO:0000313" key="5">
    <source>
        <dbReference type="Proteomes" id="UP000799757"/>
    </source>
</evidence>
<proteinExistence type="predicted"/>
<protein>
    <recommendedName>
        <fullName evidence="3">CorA-like transporter domain-containing protein</fullName>
    </recommendedName>
</protein>
<accession>A0A6A6XN40</accession>
<dbReference type="InterPro" id="IPR058257">
    <property type="entry name" value="CorA-like_dom"/>
</dbReference>
<feature type="compositionally biased region" description="Basic and acidic residues" evidence="1">
    <location>
        <begin position="54"/>
        <end position="72"/>
    </location>
</feature>
<feature type="transmembrane region" description="Helical" evidence="2">
    <location>
        <begin position="542"/>
        <end position="563"/>
    </location>
</feature>
<keyword evidence="5" id="KW-1185">Reference proteome</keyword>
<feature type="transmembrane region" description="Helical" evidence="2">
    <location>
        <begin position="500"/>
        <end position="522"/>
    </location>
</feature>
<dbReference type="Proteomes" id="UP000799757">
    <property type="component" value="Unassembled WGS sequence"/>
</dbReference>
<dbReference type="EMBL" id="MU001795">
    <property type="protein sequence ID" value="KAF2797930.1"/>
    <property type="molecule type" value="Genomic_DNA"/>
</dbReference>
<dbReference type="Pfam" id="PF26616">
    <property type="entry name" value="CorA-like"/>
    <property type="match status" value="1"/>
</dbReference>
<evidence type="ECO:0000313" key="4">
    <source>
        <dbReference type="EMBL" id="KAF2797930.1"/>
    </source>
</evidence>
<evidence type="ECO:0000256" key="1">
    <source>
        <dbReference type="SAM" id="MobiDB-lite"/>
    </source>
</evidence>
<name>A0A6A6XN40_9PLEO</name>
<dbReference type="OrthoDB" id="5396681at2759"/>
<gene>
    <name evidence="4" type="ORF">K505DRAFT_126262</name>
</gene>
<keyword evidence="2" id="KW-0472">Membrane</keyword>
<feature type="region of interest" description="Disordered" evidence="1">
    <location>
        <begin position="51"/>
        <end position="82"/>
    </location>
</feature>
<dbReference type="AlphaFoldDB" id="A0A6A6XN40"/>
<evidence type="ECO:0000259" key="3">
    <source>
        <dbReference type="Pfam" id="PF26616"/>
    </source>
</evidence>
<organism evidence="4 5">
    <name type="scientific">Melanomma pulvis-pyrius CBS 109.77</name>
    <dbReference type="NCBI Taxonomy" id="1314802"/>
    <lineage>
        <taxon>Eukaryota</taxon>
        <taxon>Fungi</taxon>
        <taxon>Dikarya</taxon>
        <taxon>Ascomycota</taxon>
        <taxon>Pezizomycotina</taxon>
        <taxon>Dothideomycetes</taxon>
        <taxon>Pleosporomycetidae</taxon>
        <taxon>Pleosporales</taxon>
        <taxon>Melanommataceae</taxon>
        <taxon>Melanomma</taxon>
    </lineage>
</organism>
<reference evidence="4" key="1">
    <citation type="journal article" date="2020" name="Stud. Mycol.">
        <title>101 Dothideomycetes genomes: a test case for predicting lifestyles and emergence of pathogens.</title>
        <authorList>
            <person name="Haridas S."/>
            <person name="Albert R."/>
            <person name="Binder M."/>
            <person name="Bloem J."/>
            <person name="Labutti K."/>
            <person name="Salamov A."/>
            <person name="Andreopoulos B."/>
            <person name="Baker S."/>
            <person name="Barry K."/>
            <person name="Bills G."/>
            <person name="Bluhm B."/>
            <person name="Cannon C."/>
            <person name="Castanera R."/>
            <person name="Culley D."/>
            <person name="Daum C."/>
            <person name="Ezra D."/>
            <person name="Gonzalez J."/>
            <person name="Henrissat B."/>
            <person name="Kuo A."/>
            <person name="Liang C."/>
            <person name="Lipzen A."/>
            <person name="Lutzoni F."/>
            <person name="Magnuson J."/>
            <person name="Mondo S."/>
            <person name="Nolan M."/>
            <person name="Ohm R."/>
            <person name="Pangilinan J."/>
            <person name="Park H.-J."/>
            <person name="Ramirez L."/>
            <person name="Alfaro M."/>
            <person name="Sun H."/>
            <person name="Tritt A."/>
            <person name="Yoshinaga Y."/>
            <person name="Zwiers L.-H."/>
            <person name="Turgeon B."/>
            <person name="Goodwin S."/>
            <person name="Spatafora J."/>
            <person name="Crous P."/>
            <person name="Grigoriev I."/>
        </authorList>
    </citation>
    <scope>NUCLEOTIDE SEQUENCE</scope>
    <source>
        <strain evidence="4">CBS 109.77</strain>
    </source>
</reference>
<sequence length="601" mass="69324">METSRYFERTLFYDRSPAADEYYERSADLIFEKDPGQSTIEVRVQSSIDVSFYKQKDEAEPKDRDRDNKSESPPKSLHSMSPRKLSIPKVKIEYTETREDAGLVSDDEEDSWSLSSKASSTALPTALDQRRGGDPPTYPGLPKLAVVDLDLGKLSGFIRHTNENFRVFYLRQRHSHSRIKVTKEIFEQLLRSCHVFPRFNEYIIGFGLKNSESEIGPPPLKFRPLCNSNSNSYQGFECSYILRYVEFTNRSGGKDPWSLRQFAIYHRFKPKSDHRCSTWILVGASQRTEVRLDHYTRSIDDLTGTNPFELHVIFLDTAIASWRPYLVDLTQKVTHQSNKAVGITIGSDDGDDFITIELEDHQELKQIEDKIADLILCLDSTSDTVSTFMDMYDQFRDNRDDEPSLKTSSHKSAYGSDAVVFALKEKFKEIAYTRRKAEALLSKVQNTRTLISSLLERQSGHNINQQISALHSLEQQGQVENTIMREIAEKNSRDSSSMRVLTIITMIYLPCTIVSNFYSTQFVKQNDLLSGGTQLEYTQNSWLFFAISVPLTVLTILVWYLWVNSKRLLQLVLCRVSDRDERLSSRTWIFRLRRSFRGLPR</sequence>
<dbReference type="Gene3D" id="1.20.58.340">
    <property type="entry name" value="Magnesium transport protein CorA, transmembrane region"/>
    <property type="match status" value="1"/>
</dbReference>
<evidence type="ECO:0000256" key="2">
    <source>
        <dbReference type="SAM" id="Phobius"/>
    </source>
</evidence>
<feature type="domain" description="CorA-like transporter" evidence="3">
    <location>
        <begin position="160"/>
        <end position="340"/>
    </location>
</feature>
<keyword evidence="2" id="KW-1133">Transmembrane helix</keyword>